<organism evidence="2 3">
    <name type="scientific">Candidatus Colwellbacteria bacterium RIFCSPHIGHO2_12_FULL_44_17</name>
    <dbReference type="NCBI Taxonomy" id="1797689"/>
    <lineage>
        <taxon>Bacteria</taxon>
        <taxon>Candidatus Colwelliibacteriota</taxon>
    </lineage>
</organism>
<proteinExistence type="predicted"/>
<feature type="coiled-coil region" evidence="1">
    <location>
        <begin position="105"/>
        <end position="135"/>
    </location>
</feature>
<comment type="caution">
    <text evidence="2">The sequence shown here is derived from an EMBL/GenBank/DDBJ whole genome shotgun (WGS) entry which is preliminary data.</text>
</comment>
<sequence length="164" mass="19242">MNKDKQTKAFQELLGAISRAHGITQNMKSLTICKDAYNENLASFDAPNKPNHILVNYLLRERAPKTNREDIDLYGEDMGLSLFKWHFNLLVMGIGNYPMTDPVLIEDEIRKIKKLTKERKEKEDLALLKKKWEKKKKKRVSKEIRRLWGDDRFHHLHGSGIGLW</sequence>
<evidence type="ECO:0000256" key="1">
    <source>
        <dbReference type="SAM" id="Coils"/>
    </source>
</evidence>
<evidence type="ECO:0000313" key="2">
    <source>
        <dbReference type="EMBL" id="OGY59138.1"/>
    </source>
</evidence>
<dbReference type="Proteomes" id="UP000178515">
    <property type="component" value="Unassembled WGS sequence"/>
</dbReference>
<accession>A0A1G1Z3D9</accession>
<evidence type="ECO:0000313" key="3">
    <source>
        <dbReference type="Proteomes" id="UP000178515"/>
    </source>
</evidence>
<gene>
    <name evidence="2" type="ORF">A3F24_03220</name>
</gene>
<protein>
    <submittedName>
        <fullName evidence="2">Uncharacterized protein</fullName>
    </submittedName>
</protein>
<dbReference type="EMBL" id="MHIX01000023">
    <property type="protein sequence ID" value="OGY59138.1"/>
    <property type="molecule type" value="Genomic_DNA"/>
</dbReference>
<reference evidence="2 3" key="1">
    <citation type="journal article" date="2016" name="Nat. Commun.">
        <title>Thousands of microbial genomes shed light on interconnected biogeochemical processes in an aquifer system.</title>
        <authorList>
            <person name="Anantharaman K."/>
            <person name="Brown C.T."/>
            <person name="Hug L.A."/>
            <person name="Sharon I."/>
            <person name="Castelle C.J."/>
            <person name="Probst A.J."/>
            <person name="Thomas B.C."/>
            <person name="Singh A."/>
            <person name="Wilkins M.J."/>
            <person name="Karaoz U."/>
            <person name="Brodie E.L."/>
            <person name="Williams K.H."/>
            <person name="Hubbard S.S."/>
            <person name="Banfield J.F."/>
        </authorList>
    </citation>
    <scope>NUCLEOTIDE SEQUENCE [LARGE SCALE GENOMIC DNA]</scope>
</reference>
<keyword evidence="1" id="KW-0175">Coiled coil</keyword>
<dbReference type="AlphaFoldDB" id="A0A1G1Z3D9"/>
<name>A0A1G1Z3D9_9BACT</name>